<dbReference type="GeneID" id="115883584"/>
<feature type="domain" description="Reverse transcriptase" evidence="1">
    <location>
        <begin position="1"/>
        <end position="89"/>
    </location>
</feature>
<reference evidence="3" key="1">
    <citation type="submission" date="2025-08" db="UniProtKB">
        <authorList>
            <consortium name="RefSeq"/>
        </authorList>
    </citation>
    <scope>IDENTIFICATION</scope>
    <source>
        <tissue evidence="3">Gonads</tissue>
    </source>
</reference>
<name>A0A6J2Y3F8_SITOR</name>
<evidence type="ECO:0000313" key="3">
    <source>
        <dbReference type="RefSeq" id="XP_030757801.1"/>
    </source>
</evidence>
<evidence type="ECO:0000259" key="1">
    <source>
        <dbReference type="PROSITE" id="PS50878"/>
    </source>
</evidence>
<dbReference type="InParanoid" id="A0A6J2Y3F8"/>
<dbReference type="PROSITE" id="PS50878">
    <property type="entry name" value="RT_POL"/>
    <property type="match status" value="1"/>
</dbReference>
<accession>A0A6J2Y3F8</accession>
<gene>
    <name evidence="3" type="primary">LOC115883584</name>
</gene>
<dbReference type="InterPro" id="IPR000477">
    <property type="entry name" value="RT_dom"/>
</dbReference>
<evidence type="ECO:0000313" key="2">
    <source>
        <dbReference type="Proteomes" id="UP000504635"/>
    </source>
</evidence>
<dbReference type="OrthoDB" id="424543at2759"/>
<keyword evidence="2" id="KW-1185">Reference proteome</keyword>
<protein>
    <submittedName>
        <fullName evidence="3">Uncharacterized protein LOC115883584</fullName>
    </submittedName>
</protein>
<dbReference type="PANTHER" id="PTHR47027">
    <property type="entry name" value="REVERSE TRANSCRIPTASE DOMAIN-CONTAINING PROTEIN"/>
    <property type="match status" value="1"/>
</dbReference>
<dbReference type="InterPro" id="IPR043502">
    <property type="entry name" value="DNA/RNA_pol_sf"/>
</dbReference>
<dbReference type="PANTHER" id="PTHR47027:SF20">
    <property type="entry name" value="REVERSE TRANSCRIPTASE-LIKE PROTEIN WITH RNA-DIRECTED DNA POLYMERASE DOMAIN"/>
    <property type="match status" value="1"/>
</dbReference>
<dbReference type="GO" id="GO:0071897">
    <property type="term" value="P:DNA biosynthetic process"/>
    <property type="evidence" value="ECO:0007669"/>
    <property type="project" value="UniProtKB-ARBA"/>
</dbReference>
<proteinExistence type="predicted"/>
<organism evidence="2 3">
    <name type="scientific">Sitophilus oryzae</name>
    <name type="common">Rice weevil</name>
    <name type="synonym">Curculio oryzae</name>
    <dbReference type="NCBI Taxonomy" id="7048"/>
    <lineage>
        <taxon>Eukaryota</taxon>
        <taxon>Metazoa</taxon>
        <taxon>Ecdysozoa</taxon>
        <taxon>Arthropoda</taxon>
        <taxon>Hexapoda</taxon>
        <taxon>Insecta</taxon>
        <taxon>Pterygota</taxon>
        <taxon>Neoptera</taxon>
        <taxon>Endopterygota</taxon>
        <taxon>Coleoptera</taxon>
        <taxon>Polyphaga</taxon>
        <taxon>Cucujiformia</taxon>
        <taxon>Curculionidae</taxon>
        <taxon>Dryophthorinae</taxon>
        <taxon>Sitophilus</taxon>
    </lineage>
</organism>
<dbReference type="KEGG" id="soy:115883584"/>
<dbReference type="RefSeq" id="XP_030757801.1">
    <property type="nucleotide sequence ID" value="XM_030901941.1"/>
</dbReference>
<dbReference type="AlphaFoldDB" id="A0A6J2Y3F8"/>
<sequence>MWWNGYTSGRTYFISLSFADDQVVIAQDSYDLEFMLNRLHEEYERWGLKISFKKTEFLVVNSETNFELLLNDEVQLSQIEQIKYLGVNINKRGLEQQEVKIRIQNAKRVIECLNSVWWDRQVSKRNWTNKLENDLDRAWLNPSCRLNPCYGCEVWTVNSGMHTDMDYLRRSARVSRRECVRNEVIRRRRDAQDTVVDRIERRSLNWFGHLMRMPDYRWPKRVFQWVPSQRRKRGRPRRSWNDGIRESMEARQLEDDDVFEID</sequence>
<dbReference type="SUPFAM" id="SSF56672">
    <property type="entry name" value="DNA/RNA polymerases"/>
    <property type="match status" value="1"/>
</dbReference>
<dbReference type="Proteomes" id="UP000504635">
    <property type="component" value="Unplaced"/>
</dbReference>